<reference evidence="1" key="1">
    <citation type="submission" date="2014-07" db="EMBL/GenBank/DDBJ databases">
        <title>Identification of a novel salt tolerance gene in wild soybean by whole-genome sequencing.</title>
        <authorList>
            <person name="Lam H.-M."/>
            <person name="Qi X."/>
            <person name="Li M.-W."/>
            <person name="Liu X."/>
            <person name="Xie M."/>
            <person name="Ni M."/>
            <person name="Xu X."/>
        </authorList>
    </citation>
    <scope>NUCLEOTIDE SEQUENCE [LARGE SCALE GENOMIC DNA]</scope>
    <source>
        <tissue evidence="1">Root</tissue>
    </source>
</reference>
<protein>
    <submittedName>
        <fullName evidence="1">Uncharacterized protein</fullName>
    </submittedName>
</protein>
<dbReference type="EMBL" id="KN661637">
    <property type="protein sequence ID" value="KHN14578.1"/>
    <property type="molecule type" value="Genomic_DNA"/>
</dbReference>
<organism evidence="1">
    <name type="scientific">Glycine soja</name>
    <name type="common">Wild soybean</name>
    <dbReference type="NCBI Taxonomy" id="3848"/>
    <lineage>
        <taxon>Eukaryota</taxon>
        <taxon>Viridiplantae</taxon>
        <taxon>Streptophyta</taxon>
        <taxon>Embryophyta</taxon>
        <taxon>Tracheophyta</taxon>
        <taxon>Spermatophyta</taxon>
        <taxon>Magnoliopsida</taxon>
        <taxon>eudicotyledons</taxon>
        <taxon>Gunneridae</taxon>
        <taxon>Pentapetalae</taxon>
        <taxon>rosids</taxon>
        <taxon>fabids</taxon>
        <taxon>Fabales</taxon>
        <taxon>Fabaceae</taxon>
        <taxon>Papilionoideae</taxon>
        <taxon>50 kb inversion clade</taxon>
        <taxon>NPAAA clade</taxon>
        <taxon>indigoferoid/millettioid clade</taxon>
        <taxon>Phaseoleae</taxon>
        <taxon>Glycine</taxon>
        <taxon>Glycine subgen. Soja</taxon>
    </lineage>
</organism>
<proteinExistence type="predicted"/>
<gene>
    <name evidence="1" type="ORF">glysoja_045013</name>
</gene>
<evidence type="ECO:0000313" key="1">
    <source>
        <dbReference type="EMBL" id="KHN14578.1"/>
    </source>
</evidence>
<dbReference type="AlphaFoldDB" id="A0A0B2Q3M1"/>
<accession>A0A0B2Q3M1</accession>
<dbReference type="Proteomes" id="UP000053555">
    <property type="component" value="Unassembled WGS sequence"/>
</dbReference>
<sequence>MDGDAILGLRVCINDALTDDDVLHLILGRVERQEDKEVFSYFREFCAITDSDLTVIANHFPCLRVLNLYNCEEGLLLLHSLDVACCARVIETENDAGSVVVVAEGCHDFYVEVSSICKACSSSPKTLKLVDCGEIGMEPDCPWPNTVVTWRPYSLVVAWMCLLM</sequence>
<name>A0A0B2Q3M1_GLYSO</name>